<dbReference type="AlphaFoldDB" id="A0A318LF28"/>
<organism evidence="1 2">
    <name type="scientific">Prauserella flavalba</name>
    <dbReference type="NCBI Taxonomy" id="1477506"/>
    <lineage>
        <taxon>Bacteria</taxon>
        <taxon>Bacillati</taxon>
        <taxon>Actinomycetota</taxon>
        <taxon>Actinomycetes</taxon>
        <taxon>Pseudonocardiales</taxon>
        <taxon>Pseudonocardiaceae</taxon>
        <taxon>Prauserella</taxon>
    </lineage>
</organism>
<accession>A0A318LF28</accession>
<evidence type="ECO:0000313" key="2">
    <source>
        <dbReference type="Proteomes" id="UP000247892"/>
    </source>
</evidence>
<dbReference type="Proteomes" id="UP000247892">
    <property type="component" value="Unassembled WGS sequence"/>
</dbReference>
<dbReference type="RefSeq" id="WP_110342519.1">
    <property type="nucleotide sequence ID" value="NZ_MASU01000013.1"/>
</dbReference>
<sequence length="142" mass="16194">MTSYNRRFAAQLRRECRSSGDPWRAAETHLPNQEGLLASGFTFDGPLHSVLPLFGVYRGNSRVRVIRDCLQVSYGHWRFETPLTNIADVTTTGGKVCITFREPVHGHEPIGVRHRDFTVTVDDPEFFARALRARLPRRTQLS</sequence>
<protein>
    <submittedName>
        <fullName evidence="1">Uncharacterized protein</fullName>
    </submittedName>
</protein>
<dbReference type="EMBL" id="MASU01000013">
    <property type="protein sequence ID" value="PXY24449.1"/>
    <property type="molecule type" value="Genomic_DNA"/>
</dbReference>
<keyword evidence="2" id="KW-1185">Reference proteome</keyword>
<evidence type="ECO:0000313" key="1">
    <source>
        <dbReference type="EMBL" id="PXY24449.1"/>
    </source>
</evidence>
<comment type="caution">
    <text evidence="1">The sequence shown here is derived from an EMBL/GenBank/DDBJ whole genome shotgun (WGS) entry which is preliminary data.</text>
</comment>
<gene>
    <name evidence="1" type="ORF">BA062_30035</name>
</gene>
<dbReference type="OrthoDB" id="191189at2"/>
<reference evidence="1 2" key="1">
    <citation type="submission" date="2016-07" db="EMBL/GenBank/DDBJ databases">
        <title>Draft genome sequence of Prauserella sp. YIM 121212, isolated from alkaline soil.</title>
        <authorList>
            <person name="Ruckert C."/>
            <person name="Albersmeier A."/>
            <person name="Jiang C.-L."/>
            <person name="Jiang Y."/>
            <person name="Kalinowski J."/>
            <person name="Schneider O."/>
            <person name="Winkler A."/>
            <person name="Zotchev S.B."/>
        </authorList>
    </citation>
    <scope>NUCLEOTIDE SEQUENCE [LARGE SCALE GENOMIC DNA]</scope>
    <source>
        <strain evidence="1 2">YIM 121212</strain>
    </source>
</reference>
<proteinExistence type="predicted"/>
<name>A0A318LF28_9PSEU</name>